<keyword evidence="2" id="KW-1185">Reference proteome</keyword>
<sequence length="51" mass="6124">MNRREALHMNRWMLTYLVLPLIELSEGTMSSNFIYFSGSTTFLAKTFFFYF</sequence>
<accession>A0A1I7X7Y5</accession>
<dbReference type="Proteomes" id="UP000095283">
    <property type="component" value="Unplaced"/>
</dbReference>
<protein>
    <submittedName>
        <fullName evidence="3">Uncharacterized protein</fullName>
    </submittedName>
</protein>
<feature type="chain" id="PRO_5009311017" evidence="1">
    <location>
        <begin position="31"/>
        <end position="51"/>
    </location>
</feature>
<evidence type="ECO:0000313" key="3">
    <source>
        <dbReference type="WBParaSite" id="Hba_13540"/>
    </source>
</evidence>
<feature type="signal peptide" evidence="1">
    <location>
        <begin position="1"/>
        <end position="30"/>
    </location>
</feature>
<name>A0A1I7X7Y5_HETBA</name>
<evidence type="ECO:0000256" key="1">
    <source>
        <dbReference type="SAM" id="SignalP"/>
    </source>
</evidence>
<reference evidence="3" key="1">
    <citation type="submission" date="2016-11" db="UniProtKB">
        <authorList>
            <consortium name="WormBaseParasite"/>
        </authorList>
    </citation>
    <scope>IDENTIFICATION</scope>
</reference>
<evidence type="ECO:0000313" key="2">
    <source>
        <dbReference type="Proteomes" id="UP000095283"/>
    </source>
</evidence>
<dbReference type="WBParaSite" id="Hba_13540">
    <property type="protein sequence ID" value="Hba_13540"/>
    <property type="gene ID" value="Hba_13540"/>
</dbReference>
<organism evidence="2 3">
    <name type="scientific">Heterorhabditis bacteriophora</name>
    <name type="common">Entomopathogenic nematode worm</name>
    <dbReference type="NCBI Taxonomy" id="37862"/>
    <lineage>
        <taxon>Eukaryota</taxon>
        <taxon>Metazoa</taxon>
        <taxon>Ecdysozoa</taxon>
        <taxon>Nematoda</taxon>
        <taxon>Chromadorea</taxon>
        <taxon>Rhabditida</taxon>
        <taxon>Rhabditina</taxon>
        <taxon>Rhabditomorpha</taxon>
        <taxon>Strongyloidea</taxon>
        <taxon>Heterorhabditidae</taxon>
        <taxon>Heterorhabditis</taxon>
    </lineage>
</organism>
<keyword evidence="1" id="KW-0732">Signal</keyword>
<dbReference type="AlphaFoldDB" id="A0A1I7X7Y5"/>
<proteinExistence type="predicted"/>